<evidence type="ECO:0000313" key="1">
    <source>
        <dbReference type="EMBL" id="PKW13665.1"/>
    </source>
</evidence>
<protein>
    <submittedName>
        <fullName evidence="1">Uncharacterized protein</fullName>
    </submittedName>
</protein>
<dbReference type="Proteomes" id="UP000233786">
    <property type="component" value="Unassembled WGS sequence"/>
</dbReference>
<gene>
    <name evidence="1" type="ORF">A8926_1213</name>
</gene>
<evidence type="ECO:0000313" key="2">
    <source>
        <dbReference type="Proteomes" id="UP000233786"/>
    </source>
</evidence>
<comment type="caution">
    <text evidence="1">The sequence shown here is derived from an EMBL/GenBank/DDBJ whole genome shotgun (WGS) entry which is preliminary data.</text>
</comment>
<name>A0A2N3XSM3_SACSN</name>
<reference evidence="1" key="1">
    <citation type="submission" date="2017-12" db="EMBL/GenBank/DDBJ databases">
        <title>Sequencing the genomes of 1000 Actinobacteria strains.</title>
        <authorList>
            <person name="Klenk H.-P."/>
        </authorList>
    </citation>
    <scope>NUCLEOTIDE SEQUENCE [LARGE SCALE GENOMIC DNA]</scope>
    <source>
        <strain evidence="1">DSM 44228</strain>
    </source>
</reference>
<dbReference type="EMBL" id="PJNB01000001">
    <property type="protein sequence ID" value="PKW13665.1"/>
    <property type="molecule type" value="Genomic_DNA"/>
</dbReference>
<dbReference type="AlphaFoldDB" id="A0A2N3XSM3"/>
<sequence>MTARATRRILPVMRWLRWRRPKPVDSKRVRDPAECDHPNAKLYTGSPYSEDMIVCPDCITLLAKVLPREPWLY</sequence>
<organism evidence="1 2">
    <name type="scientific">Saccharopolyspora spinosa</name>
    <dbReference type="NCBI Taxonomy" id="60894"/>
    <lineage>
        <taxon>Bacteria</taxon>
        <taxon>Bacillati</taxon>
        <taxon>Actinomycetota</taxon>
        <taxon>Actinomycetes</taxon>
        <taxon>Pseudonocardiales</taxon>
        <taxon>Pseudonocardiaceae</taxon>
        <taxon>Saccharopolyspora</taxon>
    </lineage>
</organism>
<proteinExistence type="predicted"/>
<keyword evidence="2" id="KW-1185">Reference proteome</keyword>
<accession>A0A2N3XSM3</accession>